<gene>
    <name evidence="1" type="ORF">GALL_531430</name>
</gene>
<dbReference type="EMBL" id="MLJW01007443">
    <property type="protein sequence ID" value="OIQ65300.1"/>
    <property type="molecule type" value="Genomic_DNA"/>
</dbReference>
<sequence>MAVEQIVKHLQHGLGTARSKGARASGFEILRPERPPRAALGQLVSHGAKILGEERKLAEQGRKVFLHLGFDRARQHGCRTLGANRHHHRGAVNDGGRDEVAVFQVIDDIDQGAIGLRQCGHAGVSGLIPRRDIGEPRALGIARHKVARDLRDAPFGGKCGDGGTG</sequence>
<comment type="caution">
    <text evidence="1">The sequence shown here is derived from an EMBL/GenBank/DDBJ whole genome shotgun (WGS) entry which is preliminary data.</text>
</comment>
<protein>
    <submittedName>
        <fullName evidence="1">Uncharacterized protein</fullName>
    </submittedName>
</protein>
<accession>A0A1J5PCS2</accession>
<dbReference type="AlphaFoldDB" id="A0A1J5PCS2"/>
<reference evidence="1" key="1">
    <citation type="submission" date="2016-10" db="EMBL/GenBank/DDBJ databases">
        <title>Sequence of Gallionella enrichment culture.</title>
        <authorList>
            <person name="Poehlein A."/>
            <person name="Muehling M."/>
            <person name="Daniel R."/>
        </authorList>
    </citation>
    <scope>NUCLEOTIDE SEQUENCE</scope>
</reference>
<name>A0A1J5PCS2_9ZZZZ</name>
<organism evidence="1">
    <name type="scientific">mine drainage metagenome</name>
    <dbReference type="NCBI Taxonomy" id="410659"/>
    <lineage>
        <taxon>unclassified sequences</taxon>
        <taxon>metagenomes</taxon>
        <taxon>ecological metagenomes</taxon>
    </lineage>
</organism>
<proteinExistence type="predicted"/>
<evidence type="ECO:0000313" key="1">
    <source>
        <dbReference type="EMBL" id="OIQ65300.1"/>
    </source>
</evidence>